<dbReference type="AlphaFoldDB" id="A0A9X1U5J2"/>
<protein>
    <submittedName>
        <fullName evidence="7">OmpA family protein</fullName>
    </submittedName>
</protein>
<evidence type="ECO:0000259" key="6">
    <source>
        <dbReference type="PROSITE" id="PS51123"/>
    </source>
</evidence>
<reference evidence="7" key="1">
    <citation type="submission" date="2021-09" db="EMBL/GenBank/DDBJ databases">
        <title>Genome of Aequorivita sp. strain F64183.</title>
        <authorList>
            <person name="Wang Y."/>
        </authorList>
    </citation>
    <scope>NUCLEOTIDE SEQUENCE</scope>
    <source>
        <strain evidence="7">F64183</strain>
    </source>
</reference>
<keyword evidence="2 4" id="KW-0472">Membrane</keyword>
<gene>
    <name evidence="7" type="ORF">K8344_13185</name>
</gene>
<evidence type="ECO:0000256" key="1">
    <source>
        <dbReference type="ARBA" id="ARBA00004442"/>
    </source>
</evidence>
<feature type="signal peptide" evidence="5">
    <location>
        <begin position="1"/>
        <end position="21"/>
    </location>
</feature>
<comment type="subcellular location">
    <subcellularLocation>
        <location evidence="1">Cell outer membrane</location>
    </subcellularLocation>
</comment>
<dbReference type="EMBL" id="JAIRBB010000018">
    <property type="protein sequence ID" value="MCG2432075.1"/>
    <property type="molecule type" value="Genomic_DNA"/>
</dbReference>
<dbReference type="GO" id="GO:0009279">
    <property type="term" value="C:cell outer membrane"/>
    <property type="evidence" value="ECO:0007669"/>
    <property type="project" value="UniProtKB-SubCell"/>
</dbReference>
<evidence type="ECO:0000256" key="3">
    <source>
        <dbReference type="ARBA" id="ARBA00023237"/>
    </source>
</evidence>
<sequence>MKLFVKIILLFSLFSYTEINAQLKTTYHDSNGSSVYIPLGKISFADEVVSFTLGNPKPFKEFRDSSQALHEPNYTKYEKADFVSLGCGGVLVVKFTNNGFMNLEGDDLYIFEVGPSKETAIVEVSADGENWIYAGKTKGGKSCIDLSDEGIDNNTIFYYLRLTDLKDLCRSKTAGADIDAVAAINSVVKLDIAADVLFGVDKFDLKETATKTIDSISRVLDEIPSATILIEGHTDSDGTDAYNIELSKNRCMSVKERLKAASENYDRFNFEVKAYGESKPRVPNDSQENKQLNRRVEIMVLPPKAYYESLSK</sequence>
<evidence type="ECO:0000256" key="5">
    <source>
        <dbReference type="SAM" id="SignalP"/>
    </source>
</evidence>
<dbReference type="InterPro" id="IPR006664">
    <property type="entry name" value="OMP_bac"/>
</dbReference>
<proteinExistence type="predicted"/>
<dbReference type="PROSITE" id="PS51123">
    <property type="entry name" value="OMPA_2"/>
    <property type="match status" value="1"/>
</dbReference>
<dbReference type="InterPro" id="IPR050330">
    <property type="entry name" value="Bact_OuterMem_StrucFunc"/>
</dbReference>
<dbReference type="Pfam" id="PF00691">
    <property type="entry name" value="OmpA"/>
    <property type="match status" value="1"/>
</dbReference>
<dbReference type="PANTHER" id="PTHR30329:SF21">
    <property type="entry name" value="LIPOPROTEIN YIAD-RELATED"/>
    <property type="match status" value="1"/>
</dbReference>
<keyword evidence="5" id="KW-0732">Signal</keyword>
<dbReference type="InterPro" id="IPR036737">
    <property type="entry name" value="OmpA-like_sf"/>
</dbReference>
<accession>A0A9X1U5J2</accession>
<feature type="chain" id="PRO_5040728846" evidence="5">
    <location>
        <begin position="22"/>
        <end position="312"/>
    </location>
</feature>
<dbReference type="CDD" id="cd07185">
    <property type="entry name" value="OmpA_C-like"/>
    <property type="match status" value="1"/>
</dbReference>
<name>A0A9X1U5J2_9FLAO</name>
<dbReference type="SUPFAM" id="SSF103088">
    <property type="entry name" value="OmpA-like"/>
    <property type="match status" value="1"/>
</dbReference>
<feature type="domain" description="OmpA-like" evidence="6">
    <location>
        <begin position="185"/>
        <end position="304"/>
    </location>
</feature>
<evidence type="ECO:0000313" key="7">
    <source>
        <dbReference type="EMBL" id="MCG2432075.1"/>
    </source>
</evidence>
<dbReference type="PRINTS" id="PR01021">
    <property type="entry name" value="OMPADOMAIN"/>
</dbReference>
<evidence type="ECO:0000256" key="4">
    <source>
        <dbReference type="PROSITE-ProRule" id="PRU00473"/>
    </source>
</evidence>
<evidence type="ECO:0000313" key="8">
    <source>
        <dbReference type="Proteomes" id="UP001139462"/>
    </source>
</evidence>
<dbReference type="Proteomes" id="UP001139462">
    <property type="component" value="Unassembled WGS sequence"/>
</dbReference>
<organism evidence="7 8">
    <name type="scientific">Aequorivita xiaoshiensis</name>
    <dbReference type="NCBI Taxonomy" id="2874476"/>
    <lineage>
        <taxon>Bacteria</taxon>
        <taxon>Pseudomonadati</taxon>
        <taxon>Bacteroidota</taxon>
        <taxon>Flavobacteriia</taxon>
        <taxon>Flavobacteriales</taxon>
        <taxon>Flavobacteriaceae</taxon>
        <taxon>Aequorivita</taxon>
    </lineage>
</organism>
<dbReference type="InterPro" id="IPR006665">
    <property type="entry name" value="OmpA-like"/>
</dbReference>
<dbReference type="PANTHER" id="PTHR30329">
    <property type="entry name" value="STATOR ELEMENT OF FLAGELLAR MOTOR COMPLEX"/>
    <property type="match status" value="1"/>
</dbReference>
<dbReference type="RefSeq" id="WP_237609142.1">
    <property type="nucleotide sequence ID" value="NZ_JAIRBB010000018.1"/>
</dbReference>
<keyword evidence="3" id="KW-0998">Cell outer membrane</keyword>
<comment type="caution">
    <text evidence="7">The sequence shown here is derived from an EMBL/GenBank/DDBJ whole genome shotgun (WGS) entry which is preliminary data.</text>
</comment>
<keyword evidence="8" id="KW-1185">Reference proteome</keyword>
<dbReference type="Gene3D" id="3.30.1330.60">
    <property type="entry name" value="OmpA-like domain"/>
    <property type="match status" value="1"/>
</dbReference>
<evidence type="ECO:0000256" key="2">
    <source>
        <dbReference type="ARBA" id="ARBA00023136"/>
    </source>
</evidence>